<dbReference type="InterPro" id="IPR017930">
    <property type="entry name" value="Myb_dom"/>
</dbReference>
<dbReference type="Gene3D" id="1.10.10.60">
    <property type="entry name" value="Homeodomain-like"/>
    <property type="match status" value="1"/>
</dbReference>
<proteinExistence type="predicted"/>
<dbReference type="KEGG" id="vcn:VOLCADRAFT_37880"/>
<protein>
    <submittedName>
        <fullName evidence="3">Transcription factor Myb10</fullName>
    </submittedName>
</protein>
<dbReference type="STRING" id="3068.D8U6P6"/>
<evidence type="ECO:0000259" key="2">
    <source>
        <dbReference type="PROSITE" id="PS51294"/>
    </source>
</evidence>
<feature type="domain" description="HTH myb-type" evidence="2">
    <location>
        <begin position="17"/>
        <end position="61"/>
    </location>
</feature>
<dbReference type="Proteomes" id="UP000001058">
    <property type="component" value="Unassembled WGS sequence"/>
</dbReference>
<feature type="domain" description="Myb-like" evidence="1">
    <location>
        <begin position="17"/>
        <end position="61"/>
    </location>
</feature>
<dbReference type="CDD" id="cd00167">
    <property type="entry name" value="SANT"/>
    <property type="match status" value="1"/>
</dbReference>
<dbReference type="AlphaFoldDB" id="D8U6P6"/>
<dbReference type="InterPro" id="IPR009057">
    <property type="entry name" value="Homeodomain-like_sf"/>
</dbReference>
<dbReference type="OrthoDB" id="2143914at2759"/>
<accession>D8U6P6</accession>
<dbReference type="InParanoid" id="D8U6P6"/>
<dbReference type="GO" id="GO:0000978">
    <property type="term" value="F:RNA polymerase II cis-regulatory region sequence-specific DNA binding"/>
    <property type="evidence" value="ECO:0007669"/>
    <property type="project" value="TreeGrafter"/>
</dbReference>
<dbReference type="PROSITE" id="PS50090">
    <property type="entry name" value="MYB_LIKE"/>
    <property type="match status" value="1"/>
</dbReference>
<dbReference type="eggNOG" id="KOG0048">
    <property type="taxonomic scope" value="Eukaryota"/>
</dbReference>
<dbReference type="Pfam" id="PF00249">
    <property type="entry name" value="Myb_DNA-binding"/>
    <property type="match status" value="1"/>
</dbReference>
<dbReference type="PANTHER" id="PTHR45614">
    <property type="entry name" value="MYB PROTEIN-RELATED"/>
    <property type="match status" value="1"/>
</dbReference>
<gene>
    <name evidence="3" type="primary">myb10</name>
    <name evidence="3" type="ORF">VOLCADRAFT_37880</name>
</gene>
<dbReference type="GO" id="GO:0000981">
    <property type="term" value="F:DNA-binding transcription factor activity, RNA polymerase II-specific"/>
    <property type="evidence" value="ECO:0007669"/>
    <property type="project" value="TreeGrafter"/>
</dbReference>
<evidence type="ECO:0000259" key="1">
    <source>
        <dbReference type="PROSITE" id="PS50090"/>
    </source>
</evidence>
<dbReference type="GeneID" id="9624398"/>
<organism evidence="4">
    <name type="scientific">Volvox carteri f. nagariensis</name>
    <dbReference type="NCBI Taxonomy" id="3068"/>
    <lineage>
        <taxon>Eukaryota</taxon>
        <taxon>Viridiplantae</taxon>
        <taxon>Chlorophyta</taxon>
        <taxon>core chlorophytes</taxon>
        <taxon>Chlorophyceae</taxon>
        <taxon>CS clade</taxon>
        <taxon>Chlamydomonadales</taxon>
        <taxon>Volvocaceae</taxon>
        <taxon>Volvox</taxon>
    </lineage>
</organism>
<evidence type="ECO:0000313" key="4">
    <source>
        <dbReference type="Proteomes" id="UP000001058"/>
    </source>
</evidence>
<feature type="domain" description="HTH myb-type" evidence="2">
    <location>
        <begin position="1"/>
        <end position="13"/>
    </location>
</feature>
<feature type="non-terminal residue" evidence="3">
    <location>
        <position position="1"/>
    </location>
</feature>
<dbReference type="RefSeq" id="XP_002954396.1">
    <property type="nucleotide sequence ID" value="XM_002954350.1"/>
</dbReference>
<name>D8U6P6_VOLCA</name>
<evidence type="ECO:0000313" key="3">
    <source>
        <dbReference type="EMBL" id="EFJ44546.1"/>
    </source>
</evidence>
<dbReference type="PROSITE" id="PS51294">
    <property type="entry name" value="HTH_MYB"/>
    <property type="match status" value="2"/>
</dbReference>
<dbReference type="SUPFAM" id="SSF46689">
    <property type="entry name" value="Homeodomain-like"/>
    <property type="match status" value="1"/>
</dbReference>
<keyword evidence="4" id="KW-1185">Reference proteome</keyword>
<dbReference type="EMBL" id="GL378363">
    <property type="protein sequence ID" value="EFJ44546.1"/>
    <property type="molecule type" value="Genomic_DNA"/>
</dbReference>
<reference evidence="3 4" key="1">
    <citation type="journal article" date="2010" name="Science">
        <title>Genomic analysis of organismal complexity in the multicellular green alga Volvox carteri.</title>
        <authorList>
            <person name="Prochnik S.E."/>
            <person name="Umen J."/>
            <person name="Nedelcu A.M."/>
            <person name="Hallmann A."/>
            <person name="Miller S.M."/>
            <person name="Nishii I."/>
            <person name="Ferris P."/>
            <person name="Kuo A."/>
            <person name="Mitros T."/>
            <person name="Fritz-Laylin L.K."/>
            <person name="Hellsten U."/>
            <person name="Chapman J."/>
            <person name="Simakov O."/>
            <person name="Rensing S.A."/>
            <person name="Terry A."/>
            <person name="Pangilinan J."/>
            <person name="Kapitonov V."/>
            <person name="Jurka J."/>
            <person name="Salamov A."/>
            <person name="Shapiro H."/>
            <person name="Schmutz J."/>
            <person name="Grimwood J."/>
            <person name="Lindquist E."/>
            <person name="Lucas S."/>
            <person name="Grigoriev I.V."/>
            <person name="Schmitt R."/>
            <person name="Kirk D."/>
            <person name="Rokhsar D.S."/>
        </authorList>
    </citation>
    <scope>NUCLEOTIDE SEQUENCE [LARGE SCALE GENOMIC DNA]</scope>
    <source>
        <strain evidence="4">f. Nagariensis / Eve</strain>
    </source>
</reference>
<sequence>GRSGKQCRERWHNICSRPNAVRGQWTEDEDRIIARGHATWGTAWTRIARNLGRRTENQVSS</sequence>
<dbReference type="InterPro" id="IPR050560">
    <property type="entry name" value="MYB_TF"/>
</dbReference>
<dbReference type="GO" id="GO:0005634">
    <property type="term" value="C:nucleus"/>
    <property type="evidence" value="ECO:0007669"/>
    <property type="project" value="TreeGrafter"/>
</dbReference>
<dbReference type="PANTHER" id="PTHR45614:SF25">
    <property type="entry name" value="MYB PROTEIN"/>
    <property type="match status" value="1"/>
</dbReference>
<feature type="non-terminal residue" evidence="3">
    <location>
        <position position="61"/>
    </location>
</feature>
<dbReference type="InterPro" id="IPR001005">
    <property type="entry name" value="SANT/Myb"/>
</dbReference>